<dbReference type="GO" id="GO:0003824">
    <property type="term" value="F:catalytic activity"/>
    <property type="evidence" value="ECO:0007669"/>
    <property type="project" value="InterPro"/>
</dbReference>
<organism evidence="2 3">
    <name type="scientific">Paraburkholderia solisilvae</name>
    <dbReference type="NCBI Taxonomy" id="624376"/>
    <lineage>
        <taxon>Bacteria</taxon>
        <taxon>Pseudomonadati</taxon>
        <taxon>Pseudomonadota</taxon>
        <taxon>Betaproteobacteria</taxon>
        <taxon>Burkholderiales</taxon>
        <taxon>Burkholderiaceae</taxon>
        <taxon>Paraburkholderia</taxon>
    </lineage>
</organism>
<name>A0A6J5DMT1_9BURK</name>
<evidence type="ECO:0000259" key="1">
    <source>
        <dbReference type="PROSITE" id="PS50035"/>
    </source>
</evidence>
<proteinExistence type="predicted"/>
<dbReference type="EMBL" id="CADIKF010000012">
    <property type="protein sequence ID" value="CAB3754827.1"/>
    <property type="molecule type" value="Genomic_DNA"/>
</dbReference>
<dbReference type="GO" id="GO:0006793">
    <property type="term" value="P:phosphorus metabolic process"/>
    <property type="evidence" value="ECO:0007669"/>
    <property type="project" value="UniProtKB-ARBA"/>
</dbReference>
<dbReference type="InterPro" id="IPR001736">
    <property type="entry name" value="PLipase_D/transphosphatidylase"/>
</dbReference>
<keyword evidence="3" id="KW-1185">Reference proteome</keyword>
<dbReference type="SUPFAM" id="SSF56024">
    <property type="entry name" value="Phospholipase D/nuclease"/>
    <property type="match status" value="1"/>
</dbReference>
<accession>A0A6J5DMT1</accession>
<feature type="domain" description="PLD phosphodiesterase" evidence="1">
    <location>
        <begin position="75"/>
        <end position="101"/>
    </location>
</feature>
<evidence type="ECO:0000313" key="3">
    <source>
        <dbReference type="Proteomes" id="UP000494329"/>
    </source>
</evidence>
<protein>
    <recommendedName>
        <fullName evidence="1">PLD phosphodiesterase domain-containing protein</fullName>
    </recommendedName>
</protein>
<reference evidence="2 3" key="1">
    <citation type="submission" date="2020-04" db="EMBL/GenBank/DDBJ databases">
        <authorList>
            <person name="De Canck E."/>
        </authorList>
    </citation>
    <scope>NUCLEOTIDE SEQUENCE [LARGE SCALE GENOMIC DNA]</scope>
    <source>
        <strain evidence="2 3">LMG 29739</strain>
    </source>
</reference>
<dbReference type="PROSITE" id="PS50035">
    <property type="entry name" value="PLD"/>
    <property type="match status" value="1"/>
</dbReference>
<sequence length="320" mass="34888">MLKILSADLWDIVGKKAVKARRRRAAIAYVTEPRFLPLGAGDVLVVDASDASIAAGRTSAEVLAGYLAAGAALFNVPNLHAKVLVLDDCTVIGSANASLRSSHYYVEASVISDRPELIGQAEQLIGSLAASGDVIDSEFIARIRKIPVVISPDSPSIRAGSHPKVQMSEPKCWLISTREDARYPGAIDAVENAMDEVQKRIGPDAGIVSWFWWGGNAPFPSTARVGDVVVQCSRPRNKMSSSRGVLVYRHGRIESIFQEPGQTVKTFHCVRPHDWEQTAVKWVDFARLAKRAGIARKLTYASNIRLTEKQSGALFEIWPT</sequence>
<dbReference type="Gene3D" id="3.30.870.10">
    <property type="entry name" value="Endonuclease Chain A"/>
    <property type="match status" value="1"/>
</dbReference>
<dbReference type="Proteomes" id="UP000494329">
    <property type="component" value="Unassembled WGS sequence"/>
</dbReference>
<dbReference type="RefSeq" id="WP_175110776.1">
    <property type="nucleotide sequence ID" value="NZ_CADIKF010000012.1"/>
</dbReference>
<gene>
    <name evidence="2" type="ORF">LMG29739_02040</name>
</gene>
<dbReference type="AlphaFoldDB" id="A0A6J5DMT1"/>
<evidence type="ECO:0000313" key="2">
    <source>
        <dbReference type="EMBL" id="CAB3754827.1"/>
    </source>
</evidence>